<feature type="region of interest" description="Disordered" evidence="1">
    <location>
        <begin position="113"/>
        <end position="135"/>
    </location>
</feature>
<feature type="compositionally biased region" description="Basic and acidic residues" evidence="1">
    <location>
        <begin position="24"/>
        <end position="36"/>
    </location>
</feature>
<dbReference type="EMBL" id="MU155319">
    <property type="protein sequence ID" value="KAF9475760.1"/>
    <property type="molecule type" value="Genomic_DNA"/>
</dbReference>
<dbReference type="PANTHER" id="PTHR13507:SF0">
    <property type="entry name" value="PRKR-INTERACTING PROTEIN 1"/>
    <property type="match status" value="1"/>
</dbReference>
<protein>
    <submittedName>
        <fullName evidence="2">DUF1168-domain-containing protein</fullName>
    </submittedName>
</protein>
<dbReference type="InterPro" id="IPR009548">
    <property type="entry name" value="Prkrip1"/>
</dbReference>
<dbReference type="Proteomes" id="UP000807469">
    <property type="component" value="Unassembled WGS sequence"/>
</dbReference>
<dbReference type="GO" id="GO:0005730">
    <property type="term" value="C:nucleolus"/>
    <property type="evidence" value="ECO:0007669"/>
    <property type="project" value="TreeGrafter"/>
</dbReference>
<evidence type="ECO:0000256" key="1">
    <source>
        <dbReference type="SAM" id="MobiDB-lite"/>
    </source>
</evidence>
<feature type="compositionally biased region" description="Basic residues" evidence="1">
    <location>
        <begin position="118"/>
        <end position="135"/>
    </location>
</feature>
<name>A0A9P5YXH4_9AGAR</name>
<feature type="compositionally biased region" description="Acidic residues" evidence="1">
    <location>
        <begin position="176"/>
        <end position="194"/>
    </location>
</feature>
<feature type="region of interest" description="Disordered" evidence="1">
    <location>
        <begin position="24"/>
        <end position="50"/>
    </location>
</feature>
<dbReference type="GO" id="GO:0019901">
    <property type="term" value="F:protein kinase binding"/>
    <property type="evidence" value="ECO:0007669"/>
    <property type="project" value="TreeGrafter"/>
</dbReference>
<reference evidence="2" key="1">
    <citation type="submission" date="2020-11" db="EMBL/GenBank/DDBJ databases">
        <authorList>
            <consortium name="DOE Joint Genome Institute"/>
            <person name="Ahrendt S."/>
            <person name="Riley R."/>
            <person name="Andreopoulos W."/>
            <person name="Labutti K."/>
            <person name="Pangilinan J."/>
            <person name="Ruiz-Duenas F.J."/>
            <person name="Barrasa J.M."/>
            <person name="Sanchez-Garcia M."/>
            <person name="Camarero S."/>
            <person name="Miyauchi S."/>
            <person name="Serrano A."/>
            <person name="Linde D."/>
            <person name="Babiker R."/>
            <person name="Drula E."/>
            <person name="Ayuso-Fernandez I."/>
            <person name="Pacheco R."/>
            <person name="Padilla G."/>
            <person name="Ferreira P."/>
            <person name="Barriuso J."/>
            <person name="Kellner H."/>
            <person name="Castanera R."/>
            <person name="Alfaro M."/>
            <person name="Ramirez L."/>
            <person name="Pisabarro A.G."/>
            <person name="Kuo A."/>
            <person name="Tritt A."/>
            <person name="Lipzen A."/>
            <person name="He G."/>
            <person name="Yan M."/>
            <person name="Ng V."/>
            <person name="Cullen D."/>
            <person name="Martin F."/>
            <person name="Rosso M.-N."/>
            <person name="Henrissat B."/>
            <person name="Hibbett D."/>
            <person name="Martinez A.T."/>
            <person name="Grigoriev I.V."/>
        </authorList>
    </citation>
    <scope>NUCLEOTIDE SEQUENCE</scope>
    <source>
        <strain evidence="2">CIRM-BRFM 674</strain>
    </source>
</reference>
<dbReference type="PANTHER" id="PTHR13507">
    <property type="entry name" value="PRKR-INTERACTING PROTEIN 1"/>
    <property type="match status" value="1"/>
</dbReference>
<keyword evidence="3" id="KW-1185">Reference proteome</keyword>
<evidence type="ECO:0000313" key="3">
    <source>
        <dbReference type="Proteomes" id="UP000807469"/>
    </source>
</evidence>
<proteinExistence type="predicted"/>
<gene>
    <name evidence="2" type="ORF">BDN70DRAFT_864320</name>
</gene>
<dbReference type="GO" id="GO:0003725">
    <property type="term" value="F:double-stranded RNA binding"/>
    <property type="evidence" value="ECO:0007669"/>
    <property type="project" value="InterPro"/>
</dbReference>
<dbReference type="AlphaFoldDB" id="A0A9P5YXH4"/>
<dbReference type="Pfam" id="PF06658">
    <property type="entry name" value="DUF1168"/>
    <property type="match status" value="1"/>
</dbReference>
<dbReference type="GO" id="GO:0004860">
    <property type="term" value="F:protein kinase inhibitor activity"/>
    <property type="evidence" value="ECO:0007669"/>
    <property type="project" value="TreeGrafter"/>
</dbReference>
<feature type="region of interest" description="Disordered" evidence="1">
    <location>
        <begin position="171"/>
        <end position="202"/>
    </location>
</feature>
<evidence type="ECO:0000313" key="2">
    <source>
        <dbReference type="EMBL" id="KAF9475760.1"/>
    </source>
</evidence>
<comment type="caution">
    <text evidence="2">The sequence shown here is derived from an EMBL/GenBank/DDBJ whole genome shotgun (WGS) entry which is preliminary data.</text>
</comment>
<organism evidence="2 3">
    <name type="scientific">Pholiota conissans</name>
    <dbReference type="NCBI Taxonomy" id="109636"/>
    <lineage>
        <taxon>Eukaryota</taxon>
        <taxon>Fungi</taxon>
        <taxon>Dikarya</taxon>
        <taxon>Basidiomycota</taxon>
        <taxon>Agaricomycotina</taxon>
        <taxon>Agaricomycetes</taxon>
        <taxon>Agaricomycetidae</taxon>
        <taxon>Agaricales</taxon>
        <taxon>Agaricineae</taxon>
        <taxon>Strophariaceae</taxon>
        <taxon>Pholiota</taxon>
    </lineage>
</organism>
<dbReference type="OrthoDB" id="10067079at2759"/>
<accession>A0A9P5YXH4</accession>
<sequence length="223" mass="24705">MSQTNPSISTASVNRHALTAVEKQRSQVEKLLKDPAKPAYIPPPPKEKTIRPAREMMKNVQGSSAGAGSGEFHVYKASRRREYERLKLLEEASTNEIEEAEFEKKRRAMEEVAEAKTAKNRAKRQKKKERLKAKLAGKSEGDVKIVVENSAADLPIKKRRLVIGKELVFKKPGETVSDDNDPDEDASPSADDNEIPSRNILGFAATVPRSAAETGRITIVEDD</sequence>